<gene>
    <name evidence="2" type="ordered locus">LFE_0938</name>
</gene>
<reference evidence="2 3" key="1">
    <citation type="journal article" date="2012" name="J. Bacteriol.">
        <title>Complete Genome Sequence of Leptospirillum ferrooxidans Strain C2-3, Isolated from a Fresh Volcanic Ash Deposit on the Island of Miyake, Japan.</title>
        <authorList>
            <person name="Fujimura R."/>
            <person name="Sato Y."/>
            <person name="Nishizawa T."/>
            <person name="Oshima K."/>
            <person name="Kim S.-W."/>
            <person name="Hattori M."/>
            <person name="Kamijo T."/>
            <person name="Ohta H."/>
        </authorList>
    </citation>
    <scope>NUCLEOTIDE SEQUENCE [LARGE SCALE GENOMIC DNA]</scope>
    <source>
        <strain evidence="2 3">C2-3</strain>
    </source>
</reference>
<dbReference type="KEGG" id="lfc:LFE_0938"/>
<feature type="transmembrane region" description="Helical" evidence="1">
    <location>
        <begin position="310"/>
        <end position="332"/>
    </location>
</feature>
<dbReference type="Proteomes" id="UP000007382">
    <property type="component" value="Chromosome"/>
</dbReference>
<dbReference type="HOGENOM" id="CLU_818352_0_0_0"/>
<reference evidence="3" key="2">
    <citation type="submission" date="2012-03" db="EMBL/GenBank/DDBJ databases">
        <title>The complete genome sequence of the pioneer microbe on fresh volcanic deposit, Leptospirillum ferrooxidans strain C2-3.</title>
        <authorList>
            <person name="Fujimura R."/>
            <person name="Sato Y."/>
            <person name="Nishizawa T."/>
            <person name="Nanba K."/>
            <person name="Oshima K."/>
            <person name="Hattori M."/>
            <person name="Kamijo T."/>
            <person name="Ohta H."/>
        </authorList>
    </citation>
    <scope>NUCLEOTIDE SEQUENCE [LARGE SCALE GENOMIC DNA]</scope>
    <source>
        <strain evidence="3">C2-3</strain>
    </source>
</reference>
<accession>I0IMZ3</accession>
<name>I0IMZ3_LEPFC</name>
<keyword evidence="1" id="KW-0812">Transmembrane</keyword>
<dbReference type="AlphaFoldDB" id="I0IMZ3"/>
<protein>
    <recommendedName>
        <fullName evidence="4">Cache domain-containing protein</fullName>
    </recommendedName>
</protein>
<evidence type="ECO:0000313" key="2">
    <source>
        <dbReference type="EMBL" id="BAM06642.1"/>
    </source>
</evidence>
<dbReference type="EMBL" id="AP012342">
    <property type="protein sequence ID" value="BAM06642.1"/>
    <property type="molecule type" value="Genomic_DNA"/>
</dbReference>
<evidence type="ECO:0008006" key="4">
    <source>
        <dbReference type="Google" id="ProtNLM"/>
    </source>
</evidence>
<keyword evidence="1" id="KW-0472">Membrane</keyword>
<evidence type="ECO:0000313" key="3">
    <source>
        <dbReference type="Proteomes" id="UP000007382"/>
    </source>
</evidence>
<dbReference type="RefSeq" id="WP_014449133.1">
    <property type="nucleotide sequence ID" value="NC_017094.1"/>
</dbReference>
<organism evidence="2 3">
    <name type="scientific">Leptospirillum ferrooxidans (strain C2-3)</name>
    <dbReference type="NCBI Taxonomy" id="1162668"/>
    <lineage>
        <taxon>Bacteria</taxon>
        <taxon>Pseudomonadati</taxon>
        <taxon>Nitrospirota</taxon>
        <taxon>Nitrospiria</taxon>
        <taxon>Nitrospirales</taxon>
        <taxon>Nitrospiraceae</taxon>
        <taxon>Leptospirillum</taxon>
    </lineage>
</organism>
<dbReference type="STRING" id="1162668.LFE_0938"/>
<sequence length="339" mass="37127">MTEIFAQIKTSPDSNRKPSSWRWNVGLVIFLMMIIPSSVMVILYYREVMATYYVTRNPLPKSARDMASGLDQIMISDIRDTLNLGNQLANPAILKSSGRIQDLLGKYVLSGHLQRFGAWEVTDPSGNILGGIGNRGLNPHRGQAGSLIADLKSEGGAARLSEPIIDPVNHLALLLLAVPILHRGQTSDDQPLGYLVGIENLSTTLHPFLFQPRKKGAPGLSYIASTDGDILASSKELLIGQNMGNIGLASVLEHFKQGFSGGYKADIRGSKYLFGTALMSDTQGIAPHPWMVVLQAPEDVVMVKAKRMRFVMDLVAFVVAPTLFCVDLFFLFRSIRSSR</sequence>
<keyword evidence="3" id="KW-1185">Reference proteome</keyword>
<proteinExistence type="predicted"/>
<evidence type="ECO:0000256" key="1">
    <source>
        <dbReference type="SAM" id="Phobius"/>
    </source>
</evidence>
<dbReference type="OrthoDB" id="9812858at2"/>
<dbReference type="Gene3D" id="3.30.450.20">
    <property type="entry name" value="PAS domain"/>
    <property type="match status" value="1"/>
</dbReference>
<dbReference type="PATRIC" id="fig|1162668.3.peg.1070"/>
<keyword evidence="1" id="KW-1133">Transmembrane helix</keyword>
<feature type="transmembrane region" description="Helical" evidence="1">
    <location>
        <begin position="23"/>
        <end position="45"/>
    </location>
</feature>